<accession>A0ABW9YT67</accession>
<dbReference type="SUPFAM" id="SSF49313">
    <property type="entry name" value="Cadherin-like"/>
    <property type="match status" value="5"/>
</dbReference>
<evidence type="ECO:0000256" key="1">
    <source>
        <dbReference type="ARBA" id="ARBA00022692"/>
    </source>
</evidence>
<keyword evidence="1" id="KW-0812">Transmembrane</keyword>
<proteinExistence type="predicted"/>
<keyword evidence="2" id="KW-0472">Membrane</keyword>
<evidence type="ECO:0000256" key="2">
    <source>
        <dbReference type="ARBA" id="ARBA00022989"/>
    </source>
</evidence>
<feature type="domain" description="Cadherin" evidence="3">
    <location>
        <begin position="153"/>
        <end position="269"/>
    </location>
</feature>
<dbReference type="PROSITE" id="PS50268">
    <property type="entry name" value="CADHERIN_2"/>
    <property type="match status" value="5"/>
</dbReference>
<dbReference type="RefSeq" id="WP_161724521.1">
    <property type="nucleotide sequence ID" value="NZ_JAAAXI010000013.1"/>
</dbReference>
<dbReference type="PANTHER" id="PTHR24026:SF126">
    <property type="entry name" value="PROTOCADHERIN FAT 4"/>
    <property type="match status" value="1"/>
</dbReference>
<dbReference type="PRINTS" id="PR00313">
    <property type="entry name" value="CABNDNGRPT"/>
</dbReference>
<name>A0ABW9YT67_9HYPH</name>
<protein>
    <recommendedName>
        <fullName evidence="3">Cadherin domain-containing protein</fullName>
    </recommendedName>
</protein>
<comment type="caution">
    <text evidence="4">The sequence shown here is derived from an EMBL/GenBank/DDBJ whole genome shotgun (WGS) entry which is preliminary data.</text>
</comment>
<feature type="domain" description="Cadherin" evidence="3">
    <location>
        <begin position="763"/>
        <end position="855"/>
    </location>
</feature>
<keyword evidence="2" id="KW-1133">Transmembrane helix</keyword>
<gene>
    <name evidence="4" type="ORF">GR303_03120</name>
</gene>
<organism evidence="4 5">
    <name type="scientific">Microvirga arsenatis</name>
    <dbReference type="NCBI Taxonomy" id="2692265"/>
    <lineage>
        <taxon>Bacteria</taxon>
        <taxon>Pseudomonadati</taxon>
        <taxon>Pseudomonadota</taxon>
        <taxon>Alphaproteobacteria</taxon>
        <taxon>Hyphomicrobiales</taxon>
        <taxon>Methylobacteriaceae</taxon>
        <taxon>Microvirga</taxon>
    </lineage>
</organism>
<evidence type="ECO:0000313" key="4">
    <source>
        <dbReference type="EMBL" id="NBJ23339.1"/>
    </source>
</evidence>
<keyword evidence="5" id="KW-1185">Reference proteome</keyword>
<dbReference type="InterPro" id="IPR002126">
    <property type="entry name" value="Cadherin-like_dom"/>
</dbReference>
<dbReference type="Gene3D" id="2.60.40.60">
    <property type="entry name" value="Cadherins"/>
    <property type="match status" value="5"/>
</dbReference>
<dbReference type="InterPro" id="IPR018511">
    <property type="entry name" value="Hemolysin-typ_Ca-bd_CS"/>
</dbReference>
<evidence type="ECO:0000259" key="3">
    <source>
        <dbReference type="PROSITE" id="PS50268"/>
    </source>
</evidence>
<reference evidence="4 5" key="1">
    <citation type="submission" date="2020-01" db="EMBL/GenBank/DDBJ databases">
        <title>Microvirga sp. nov., an arsenate reduction bacterium isolated from Tibet hotspring sediments.</title>
        <authorList>
            <person name="Yuan C.-G."/>
        </authorList>
    </citation>
    <scope>NUCLEOTIDE SEQUENCE [LARGE SCALE GENOMIC DNA]</scope>
    <source>
        <strain evidence="4 5">SYSU G3D203</strain>
    </source>
</reference>
<sequence length="1017" mass="108832">MPEFFFLEMQGVNGYTTQSGNPAALNIPENIATGTIVAKITGWEPGEDHTRFDITPLTDPGAAGDDFGRYGIMQATTNGPGSPPQWNAGDWVVYIKNGGPINFNSEDKDGPNDLWYNQIDFKVTPKSGYTPIAEYEVKYTFNIQNANDAPTDLQYATVYTLNENASQGDVIATGITVTDEDQLQNFRDFRYALVNSDGSPYTGTNYQINSTTGVITVGPGGLPDVTVPTPVTLHVRVTDMGGAGASYRESVTFTVNPVATNDPPSNPAVQGTVATLDEEATIPATTVIARVQSTDDGIGGALRYELVSNPGGLFGLDAQTGEIRFTGGRQDYENNANLQVESPGTPQERKFFNVTVRAVESGQGGLQSGTTQVKVYLNNVNDAPRAWLNTVDNNQVTIQENRPTNFQVAQLVASDPDGNHPQWGGPFTYRIDTTDSQTPYASLYDIVSNGGVWTLVVKGTIDYDALPAGQKRHLIKIIARDNSGAEGSQYVTINLTNDPSDDQSNNPPTAPTIVGGNVLALTEDLAGTVNVATVQSTDDGFGGTTLGYELLNTFGGLFSVNSSGVITFNGTAQNYENNPNLMVEDAGTAQERKYFNVQVRARESGTGGLTSAPTTVKVYLNDRNEAISDATYNVSPISENANVGATVGTVQSITDPDTAPATRNYQYTLVDRNGVEITGAYNFAVNAATGAITVGQLGLPDVNQPTDVEVYVRIADGSFSHTETVTVRINPVTASQNQAPNDILVLSGGTVQELAGASSTGANTVVATLGAQDPNDTSGFVYSIVNPDGRFAISGNQIVVANGVMLDAEQSLSHVVRVRVTDKSGAGLSYEENITINVADINPETMLAASASPLNDVIKGSKTGNFKDTFFGGLGDDKLWGGYGNDTLWGGVGKDVFVFDGKLGTSSTDRRVNYDTIKDYSVKDDSIWLDNDLFKSNKKLYGLIKKGTEIIPLKMDKKFFTVGAKAKDQDDYFVYDSKKRVLYYDADGSGSKAAIEMANFTNNKALRGFNHKEVLFI</sequence>
<dbReference type="EMBL" id="JAAAXJ010000001">
    <property type="protein sequence ID" value="NBJ23339.1"/>
    <property type="molecule type" value="Genomic_DNA"/>
</dbReference>
<dbReference type="PROSITE" id="PS00330">
    <property type="entry name" value="HEMOLYSIN_CALCIUM"/>
    <property type="match status" value="1"/>
</dbReference>
<evidence type="ECO:0000313" key="5">
    <source>
        <dbReference type="Proteomes" id="UP000818323"/>
    </source>
</evidence>
<dbReference type="InterPro" id="IPR011049">
    <property type="entry name" value="Serralysin-like_metalloprot_C"/>
</dbReference>
<dbReference type="CDD" id="cd11304">
    <property type="entry name" value="Cadherin_repeat"/>
    <property type="match status" value="5"/>
</dbReference>
<feature type="domain" description="Cadherin" evidence="3">
    <location>
        <begin position="390"/>
        <end position="513"/>
    </location>
</feature>
<dbReference type="PANTHER" id="PTHR24026">
    <property type="entry name" value="FAT ATYPICAL CADHERIN-RELATED"/>
    <property type="match status" value="1"/>
</dbReference>
<dbReference type="SUPFAM" id="SSF51120">
    <property type="entry name" value="beta-Roll"/>
    <property type="match status" value="1"/>
</dbReference>
<dbReference type="Proteomes" id="UP000818323">
    <property type="component" value="Unassembled WGS sequence"/>
</dbReference>
<dbReference type="Gene3D" id="2.150.10.10">
    <property type="entry name" value="Serralysin-like metalloprotease, C-terminal"/>
    <property type="match status" value="1"/>
</dbReference>
<dbReference type="Pfam" id="PF00353">
    <property type="entry name" value="HemolysinCabind"/>
    <property type="match status" value="1"/>
</dbReference>
<dbReference type="SMART" id="SM00112">
    <property type="entry name" value="CA"/>
    <property type="match status" value="4"/>
</dbReference>
<dbReference type="InterPro" id="IPR015919">
    <property type="entry name" value="Cadherin-like_sf"/>
</dbReference>
<feature type="domain" description="Cadherin" evidence="3">
    <location>
        <begin position="279"/>
        <end position="386"/>
    </location>
</feature>
<feature type="domain" description="Cadherin" evidence="3">
    <location>
        <begin position="637"/>
        <end position="742"/>
    </location>
</feature>
<dbReference type="InterPro" id="IPR001343">
    <property type="entry name" value="Hemolysn_Ca-bd"/>
</dbReference>